<sequence>MEESLFLRAYELDSRNLPFALVTVIGRDGTTPRKSGRMLVEEDGATHSTIGGHHVETEAVKASIEAMREGRGGIISVDSGHGRMELMIDVVNRVKRAYVIGYGHVGKKIAETLHSVDFALYIYDICPVDCQFAAEIHTGSDWKGILSGLVLDEYSALVVTVHAKDDILSLVDASKAFYIGAMSSRSRIIPGKDISSPLGLDIAAETPEEIAVAVTAEIMQAYSRTSGMPLSEKAKRLVIVRGAGDLATGTIIKLWRAGYDVLALEIDKPTQIRRSVSFAEAVYDGEMTVDGVKAVRIERAEDAFHAFDDGFVPVLVDPDGKAIEKLHPAVVVDAIIAKKNLGTKIDSAPLVIALGPGFTAGVDADAVIETQRGHRLGRIIREGSAAPNTGRPGNIGGYTTERVIRSPKEGVFRGIRTFGDIVSAGETIAYVGDTPITATIDGMIRGMLHEGLYVTEGFKVADIDPRGKDADYTMPSDKAYAIAGGVLECVDAFFSGRNHI</sequence>
<dbReference type="NCBIfam" id="TIGR03309">
    <property type="entry name" value="matur_yqeB"/>
    <property type="match status" value="1"/>
</dbReference>
<dbReference type="Pfam" id="PF02625">
    <property type="entry name" value="XdhC_CoxI"/>
    <property type="match status" value="1"/>
</dbReference>
<evidence type="ECO:0000313" key="4">
    <source>
        <dbReference type="Proteomes" id="UP000810292"/>
    </source>
</evidence>
<dbReference type="Proteomes" id="UP000810292">
    <property type="component" value="Unassembled WGS sequence"/>
</dbReference>
<reference evidence="3" key="2">
    <citation type="journal article" date="2021" name="PeerJ">
        <title>Extensive microbial diversity within the chicken gut microbiome revealed by metagenomics and culture.</title>
        <authorList>
            <person name="Gilroy R."/>
            <person name="Ravi A."/>
            <person name="Getino M."/>
            <person name="Pursley I."/>
            <person name="Horton D.L."/>
            <person name="Alikhan N.F."/>
            <person name="Baker D."/>
            <person name="Gharbi K."/>
            <person name="Hall N."/>
            <person name="Watson M."/>
            <person name="Adriaenssens E.M."/>
            <person name="Foster-Nyarko E."/>
            <person name="Jarju S."/>
            <person name="Secka A."/>
            <person name="Antonio M."/>
            <person name="Oren A."/>
            <person name="Chaudhuri R.R."/>
            <person name="La Ragione R."/>
            <person name="Hildebrand F."/>
            <person name="Pallen M.J."/>
        </authorList>
    </citation>
    <scope>NUCLEOTIDE SEQUENCE</scope>
    <source>
        <strain evidence="3">14700</strain>
    </source>
</reference>
<evidence type="ECO:0000259" key="2">
    <source>
        <dbReference type="Pfam" id="PF13478"/>
    </source>
</evidence>
<gene>
    <name evidence="3" type="ORF">IAA72_06280</name>
</gene>
<feature type="domain" description="XdhC Rossmann" evidence="2">
    <location>
        <begin position="98"/>
        <end position="218"/>
    </location>
</feature>
<comment type="caution">
    <text evidence="3">The sequence shown here is derived from an EMBL/GenBank/DDBJ whole genome shotgun (WGS) entry which is preliminary data.</text>
</comment>
<dbReference type="Pfam" id="PF13478">
    <property type="entry name" value="XdhC_C"/>
    <property type="match status" value="1"/>
</dbReference>
<dbReference type="InterPro" id="IPR017695">
    <property type="entry name" value="Se-dep_Mo_hydrolase_YqeB"/>
</dbReference>
<dbReference type="Gene3D" id="3.40.50.720">
    <property type="entry name" value="NAD(P)-binding Rossmann-like Domain"/>
    <property type="match status" value="1"/>
</dbReference>
<dbReference type="InterPro" id="IPR003777">
    <property type="entry name" value="XdhC_CoxI"/>
</dbReference>
<dbReference type="InterPro" id="IPR027051">
    <property type="entry name" value="XdhC_Rossmann_dom"/>
</dbReference>
<organism evidence="3 4">
    <name type="scientific">Candidatus Ornithospirochaeta stercoravium</name>
    <dbReference type="NCBI Taxonomy" id="2840897"/>
    <lineage>
        <taxon>Bacteria</taxon>
        <taxon>Pseudomonadati</taxon>
        <taxon>Spirochaetota</taxon>
        <taxon>Spirochaetia</taxon>
        <taxon>Spirochaetales</taxon>
        <taxon>Spirochaetaceae</taxon>
        <taxon>Spirochaetaceae incertae sedis</taxon>
        <taxon>Candidatus Ornithospirochaeta</taxon>
    </lineage>
</organism>
<dbReference type="InterPro" id="IPR052698">
    <property type="entry name" value="MoCofactor_Util/Proc"/>
</dbReference>
<accession>A0A9D9IB63</accession>
<dbReference type="PANTHER" id="PTHR30388">
    <property type="entry name" value="ALDEHYDE OXIDOREDUCTASE MOLYBDENUM COFACTOR ASSEMBLY PROTEIN"/>
    <property type="match status" value="1"/>
</dbReference>
<dbReference type="PANTHER" id="PTHR30388:SF6">
    <property type="entry name" value="XANTHINE DEHYDROGENASE SUBUNIT A-RELATED"/>
    <property type="match status" value="1"/>
</dbReference>
<proteinExistence type="predicted"/>
<name>A0A9D9IB63_9SPIO</name>
<evidence type="ECO:0000259" key="1">
    <source>
        <dbReference type="Pfam" id="PF02625"/>
    </source>
</evidence>
<reference evidence="3" key="1">
    <citation type="submission" date="2020-10" db="EMBL/GenBank/DDBJ databases">
        <authorList>
            <person name="Gilroy R."/>
        </authorList>
    </citation>
    <scope>NUCLEOTIDE SEQUENCE</scope>
    <source>
        <strain evidence="3">14700</strain>
    </source>
</reference>
<protein>
    <submittedName>
        <fullName evidence="3">EF2563 family selenium-dependent molybdenum hydroxylase system protein</fullName>
    </submittedName>
</protein>
<feature type="domain" description="XdhC- CoxI" evidence="1">
    <location>
        <begin position="15"/>
        <end position="77"/>
    </location>
</feature>
<dbReference type="AlphaFoldDB" id="A0A9D9IB63"/>
<evidence type="ECO:0000313" key="3">
    <source>
        <dbReference type="EMBL" id="MBO8469372.1"/>
    </source>
</evidence>
<dbReference type="EMBL" id="JADIMF010000098">
    <property type="protein sequence ID" value="MBO8469372.1"/>
    <property type="molecule type" value="Genomic_DNA"/>
</dbReference>